<organism evidence="2 3">
    <name type="scientific">Litchfieldella anticariensis (strain DSM 16096 / CECT 5854 / CIP 108499 / LMG 22089 / FP35)</name>
    <name type="common">Halomonas anticariensis</name>
    <dbReference type="NCBI Taxonomy" id="1121939"/>
    <lineage>
        <taxon>Bacteria</taxon>
        <taxon>Pseudomonadati</taxon>
        <taxon>Pseudomonadota</taxon>
        <taxon>Gammaproteobacteria</taxon>
        <taxon>Oceanospirillales</taxon>
        <taxon>Halomonadaceae</taxon>
        <taxon>Litchfieldella</taxon>
    </lineage>
</organism>
<keyword evidence="3" id="KW-1185">Reference proteome</keyword>
<dbReference type="AlphaFoldDB" id="S2L5W9"/>
<dbReference type="EMBL" id="ASTJ01000022">
    <property type="protein sequence ID" value="EPC03134.1"/>
    <property type="molecule type" value="Genomic_DNA"/>
</dbReference>
<feature type="compositionally biased region" description="Low complexity" evidence="1">
    <location>
        <begin position="1"/>
        <end position="18"/>
    </location>
</feature>
<dbReference type="STRING" id="1121939.L861_22760"/>
<dbReference type="PATRIC" id="fig|1121939.11.peg.1558"/>
<sequence>MSANTSSGYGSGSYRAGAIPSLPPSPKKRERIGEDLLPFGDYADIDPYQQLCEDTEFVQQQDQQNKTFYESDSWWWDHQRIRFLKNNLGMSFF</sequence>
<comment type="caution">
    <text evidence="2">The sequence shown here is derived from an EMBL/GenBank/DDBJ whole genome shotgun (WGS) entry which is preliminary data.</text>
</comment>
<evidence type="ECO:0000313" key="3">
    <source>
        <dbReference type="Proteomes" id="UP000014463"/>
    </source>
</evidence>
<evidence type="ECO:0000256" key="1">
    <source>
        <dbReference type="SAM" id="MobiDB-lite"/>
    </source>
</evidence>
<protein>
    <submittedName>
        <fullName evidence="2">Uncharacterized protein</fullName>
    </submittedName>
</protein>
<feature type="region of interest" description="Disordered" evidence="1">
    <location>
        <begin position="1"/>
        <end position="33"/>
    </location>
</feature>
<proteinExistence type="predicted"/>
<name>S2L5W9_LITA3</name>
<dbReference type="Proteomes" id="UP000014463">
    <property type="component" value="Unassembled WGS sequence"/>
</dbReference>
<accession>S2L5W9</accession>
<dbReference type="OrthoDB" id="6160351at2"/>
<dbReference type="RefSeq" id="WP_016416055.1">
    <property type="nucleotide sequence ID" value="NZ_AUAB01000022.1"/>
</dbReference>
<reference evidence="2 3" key="1">
    <citation type="journal article" date="2013" name="Genome Announc.">
        <title>Draft genome sequence of the moderately halophilic gammaproteobacterium Halomonas anticariensis FP35.</title>
        <authorList>
            <person name="Tahrioui A."/>
            <person name="Quesada E."/>
            <person name="Llamas I."/>
        </authorList>
    </citation>
    <scope>NUCLEOTIDE SEQUENCE [LARGE SCALE GENOMIC DNA]</scope>
    <source>
        <strain evidence="3">DSM 16096 / CECT 5854 / LMG 22089 / FP35</strain>
    </source>
</reference>
<evidence type="ECO:0000313" key="2">
    <source>
        <dbReference type="EMBL" id="EPC03134.1"/>
    </source>
</evidence>
<gene>
    <name evidence="2" type="ORF">L861_22760</name>
</gene>